<dbReference type="RefSeq" id="WP_133589190.1">
    <property type="nucleotide sequence ID" value="NZ_SNVV01000003.1"/>
</dbReference>
<evidence type="ECO:0000313" key="3">
    <source>
        <dbReference type="Proteomes" id="UP000295129"/>
    </source>
</evidence>
<organism evidence="2 3">
    <name type="scientific">Azoarcus indigens</name>
    <dbReference type="NCBI Taxonomy" id="29545"/>
    <lineage>
        <taxon>Bacteria</taxon>
        <taxon>Pseudomonadati</taxon>
        <taxon>Pseudomonadota</taxon>
        <taxon>Betaproteobacteria</taxon>
        <taxon>Rhodocyclales</taxon>
        <taxon>Zoogloeaceae</taxon>
        <taxon>Azoarcus</taxon>
    </lineage>
</organism>
<gene>
    <name evidence="2" type="ORF">C7389_103237</name>
</gene>
<accession>A0A4R6EEI8</accession>
<keyword evidence="1" id="KW-0732">Signal</keyword>
<name>A0A4R6EEI8_9RHOO</name>
<comment type="caution">
    <text evidence="2">The sequence shown here is derived from an EMBL/GenBank/DDBJ whole genome shotgun (WGS) entry which is preliminary data.</text>
</comment>
<protein>
    <submittedName>
        <fullName evidence="2">Uncharacterized protein</fullName>
    </submittedName>
</protein>
<feature type="signal peptide" evidence="1">
    <location>
        <begin position="1"/>
        <end position="22"/>
    </location>
</feature>
<sequence>MRPTLSLLACSAFLSPLLPAHAAGAPPFVCGDSVVHATTAQARGDVWLQDFVVTLERGGERRVLRFKPENDFLRLHCVAHGGRGYLVVDHSCGGSGCADHNYGVVDLADFSEPLQPTERYRGNEAAARRLLEGDLPASLDCRDTAGASLCLQVEDELQ</sequence>
<evidence type="ECO:0000256" key="1">
    <source>
        <dbReference type="SAM" id="SignalP"/>
    </source>
</evidence>
<feature type="chain" id="PRO_5020991858" evidence="1">
    <location>
        <begin position="23"/>
        <end position="158"/>
    </location>
</feature>
<evidence type="ECO:0000313" key="2">
    <source>
        <dbReference type="EMBL" id="TDN55899.1"/>
    </source>
</evidence>
<dbReference type="AlphaFoldDB" id="A0A4R6EEI8"/>
<dbReference type="EMBL" id="SNVV01000003">
    <property type="protein sequence ID" value="TDN55899.1"/>
    <property type="molecule type" value="Genomic_DNA"/>
</dbReference>
<keyword evidence="3" id="KW-1185">Reference proteome</keyword>
<reference evidence="2 3" key="1">
    <citation type="submission" date="2019-03" db="EMBL/GenBank/DDBJ databases">
        <title>Genomic Encyclopedia of Type Strains, Phase IV (KMG-IV): sequencing the most valuable type-strain genomes for metagenomic binning, comparative biology and taxonomic classification.</title>
        <authorList>
            <person name="Goeker M."/>
        </authorList>
    </citation>
    <scope>NUCLEOTIDE SEQUENCE [LARGE SCALE GENOMIC DNA]</scope>
    <source>
        <strain evidence="2 3">DSM 12121</strain>
    </source>
</reference>
<dbReference type="Proteomes" id="UP000295129">
    <property type="component" value="Unassembled WGS sequence"/>
</dbReference>
<proteinExistence type="predicted"/>